<dbReference type="Gene3D" id="3.40.190.10">
    <property type="entry name" value="Periplasmic binding protein-like II"/>
    <property type="match status" value="2"/>
</dbReference>
<name>A0ABT5FID7_9GAMM</name>
<sequence>MDTKQAELDYAYQLLHKVLEVSEARYGPCELELVNNALSLKRIEHLLEQGEELHVGSFTVTQERDKRFEAVPIPISYGLRGYRLLLIKKGNQSKFEGIKDLQQLSTFTAGQGDGWADSSILQYNKLPVVEAGSISTIIDMLTYNRFDYFPRGALETVTELNKYIDKPVQLEAGLVLIYPSLSVFYVNKANEKLKERLAFGLNILFESGQFRQFFENNQTAKSALDILDLNNRTSLFLCNPYLPDWVPLNKQEYWLQPWPDYVNDNKCL</sequence>
<reference evidence="1 2" key="1">
    <citation type="submission" date="2023-01" db="EMBL/GenBank/DDBJ databases">
        <title>Psychrosphaera sp. nov., isolated from marine algae.</title>
        <authorList>
            <person name="Bayburt H."/>
            <person name="Choi B.J."/>
            <person name="Kim J.M."/>
            <person name="Choi D.G."/>
            <person name="Jeon C.O."/>
        </authorList>
    </citation>
    <scope>NUCLEOTIDE SEQUENCE [LARGE SCALE GENOMIC DNA]</scope>
    <source>
        <strain evidence="1 2">G1-22</strain>
    </source>
</reference>
<evidence type="ECO:0000313" key="2">
    <source>
        <dbReference type="Proteomes" id="UP001528411"/>
    </source>
</evidence>
<evidence type="ECO:0008006" key="3">
    <source>
        <dbReference type="Google" id="ProtNLM"/>
    </source>
</evidence>
<keyword evidence="2" id="KW-1185">Reference proteome</keyword>
<gene>
    <name evidence="1" type="ORF">PN838_22285</name>
</gene>
<accession>A0ABT5FID7</accession>
<evidence type="ECO:0000313" key="1">
    <source>
        <dbReference type="EMBL" id="MDC2890959.1"/>
    </source>
</evidence>
<dbReference type="Proteomes" id="UP001528411">
    <property type="component" value="Unassembled WGS sequence"/>
</dbReference>
<dbReference type="RefSeq" id="WP_272182014.1">
    <property type="nucleotide sequence ID" value="NZ_JAQOMS010000002.1"/>
</dbReference>
<comment type="caution">
    <text evidence="1">The sequence shown here is derived from an EMBL/GenBank/DDBJ whole genome shotgun (WGS) entry which is preliminary data.</text>
</comment>
<organism evidence="1 2">
    <name type="scientific">Psychrosphaera algicola</name>
    <dbReference type="NCBI Taxonomy" id="3023714"/>
    <lineage>
        <taxon>Bacteria</taxon>
        <taxon>Pseudomonadati</taxon>
        <taxon>Pseudomonadota</taxon>
        <taxon>Gammaproteobacteria</taxon>
        <taxon>Alteromonadales</taxon>
        <taxon>Pseudoalteromonadaceae</taxon>
        <taxon>Psychrosphaera</taxon>
    </lineage>
</organism>
<dbReference type="EMBL" id="JAQOMS010000002">
    <property type="protein sequence ID" value="MDC2890959.1"/>
    <property type="molecule type" value="Genomic_DNA"/>
</dbReference>
<protein>
    <recommendedName>
        <fullName evidence="3">Solute-binding protein family 3/N-terminal domain-containing protein</fullName>
    </recommendedName>
</protein>
<proteinExistence type="predicted"/>
<dbReference type="SUPFAM" id="SSF53850">
    <property type="entry name" value="Periplasmic binding protein-like II"/>
    <property type="match status" value="1"/>
</dbReference>